<protein>
    <recommendedName>
        <fullName evidence="4">SMP-30/Gluconolactonase/LRE-like region domain-containing protein</fullName>
    </recommendedName>
</protein>
<dbReference type="SUPFAM" id="SSF63825">
    <property type="entry name" value="YWTD domain"/>
    <property type="match status" value="1"/>
</dbReference>
<reference evidence="2" key="3">
    <citation type="submission" date="2025-09" db="UniProtKB">
        <authorList>
            <consortium name="Ensembl"/>
        </authorList>
    </citation>
    <scope>IDENTIFICATION</scope>
</reference>
<dbReference type="Ensembl" id="ENSCSAVT00000014294.1">
    <property type="protein sequence ID" value="ENSCSAVP00000014131.1"/>
    <property type="gene ID" value="ENSCSAVG00000008291.1"/>
</dbReference>
<dbReference type="GeneTree" id="ENSGT00940000171978"/>
<dbReference type="InterPro" id="IPR011042">
    <property type="entry name" value="6-blade_b-propeller_TolB-like"/>
</dbReference>
<organism evidence="2 3">
    <name type="scientific">Ciona savignyi</name>
    <name type="common">Pacific transparent sea squirt</name>
    <dbReference type="NCBI Taxonomy" id="51511"/>
    <lineage>
        <taxon>Eukaryota</taxon>
        <taxon>Metazoa</taxon>
        <taxon>Chordata</taxon>
        <taxon>Tunicata</taxon>
        <taxon>Ascidiacea</taxon>
        <taxon>Phlebobranchia</taxon>
        <taxon>Cionidae</taxon>
        <taxon>Ciona</taxon>
    </lineage>
</organism>
<evidence type="ECO:0000313" key="3">
    <source>
        <dbReference type="Proteomes" id="UP000007875"/>
    </source>
</evidence>
<reference evidence="2" key="2">
    <citation type="submission" date="2025-08" db="UniProtKB">
        <authorList>
            <consortium name="Ensembl"/>
        </authorList>
    </citation>
    <scope>IDENTIFICATION</scope>
</reference>
<evidence type="ECO:0008006" key="4">
    <source>
        <dbReference type="Google" id="ProtNLM"/>
    </source>
</evidence>
<feature type="chain" id="PRO_5003578565" description="SMP-30/Gluconolactonase/LRE-like region domain-containing protein" evidence="1">
    <location>
        <begin position="18"/>
        <end position="260"/>
    </location>
</feature>
<dbReference type="STRING" id="51511.ENSCSAVP00000014131"/>
<dbReference type="AlphaFoldDB" id="H2Z966"/>
<reference evidence="3" key="1">
    <citation type="submission" date="2003-08" db="EMBL/GenBank/DDBJ databases">
        <authorList>
            <person name="Birren B."/>
            <person name="Nusbaum C."/>
            <person name="Abebe A."/>
            <person name="Abouelleil A."/>
            <person name="Adekoya E."/>
            <person name="Ait-zahra M."/>
            <person name="Allen N."/>
            <person name="Allen T."/>
            <person name="An P."/>
            <person name="Anderson M."/>
            <person name="Anderson S."/>
            <person name="Arachchi H."/>
            <person name="Armbruster J."/>
            <person name="Bachantsang P."/>
            <person name="Baldwin J."/>
            <person name="Barry A."/>
            <person name="Bayul T."/>
            <person name="Blitshsteyn B."/>
            <person name="Bloom T."/>
            <person name="Blye J."/>
            <person name="Boguslavskiy L."/>
            <person name="Borowsky M."/>
            <person name="Boukhgalter B."/>
            <person name="Brunache A."/>
            <person name="Butler J."/>
            <person name="Calixte N."/>
            <person name="Calvo S."/>
            <person name="Camarata J."/>
            <person name="Campo K."/>
            <person name="Chang J."/>
            <person name="Cheshatsang Y."/>
            <person name="Citroen M."/>
            <person name="Collymore A."/>
            <person name="Considine T."/>
            <person name="Cook A."/>
            <person name="Cooke P."/>
            <person name="Corum B."/>
            <person name="Cuomo C."/>
            <person name="David R."/>
            <person name="Dawoe T."/>
            <person name="Degray S."/>
            <person name="Dodge S."/>
            <person name="Dooley K."/>
            <person name="Dorje P."/>
            <person name="Dorjee K."/>
            <person name="Dorris L."/>
            <person name="Duffey N."/>
            <person name="Dupes A."/>
            <person name="Elkins T."/>
            <person name="Engels R."/>
            <person name="Erickson J."/>
            <person name="Farina A."/>
            <person name="Faro S."/>
            <person name="Ferreira P."/>
            <person name="Fischer H."/>
            <person name="Fitzgerald M."/>
            <person name="Foley K."/>
            <person name="Gage D."/>
            <person name="Galagan J."/>
            <person name="Gearin G."/>
            <person name="Gnerre S."/>
            <person name="Gnirke A."/>
            <person name="Goyette A."/>
            <person name="Graham J."/>
            <person name="Grandbois E."/>
            <person name="Gyaltsen K."/>
            <person name="Hafez N."/>
            <person name="Hagopian D."/>
            <person name="Hagos B."/>
            <person name="Hall J."/>
            <person name="Hatcher B."/>
            <person name="Heller A."/>
            <person name="Higgins H."/>
            <person name="Honan T."/>
            <person name="Horn A."/>
            <person name="Houde N."/>
            <person name="Hughes L."/>
            <person name="Hulme W."/>
            <person name="Husby E."/>
            <person name="Iliev I."/>
            <person name="Jaffe D."/>
            <person name="Jones C."/>
            <person name="Kamal M."/>
            <person name="Kamat A."/>
            <person name="Kamvysselis M."/>
            <person name="Karlsson E."/>
            <person name="Kells C."/>
            <person name="Kieu A."/>
            <person name="Kisner P."/>
            <person name="Kodira C."/>
            <person name="Kulbokas E."/>
            <person name="Labutti K."/>
            <person name="Lama D."/>
            <person name="Landers T."/>
            <person name="Leger J."/>
            <person name="Levine S."/>
            <person name="Lewis D."/>
            <person name="Lewis T."/>
            <person name="Lindblad-toh K."/>
            <person name="Liu X."/>
            <person name="Lokyitsang T."/>
            <person name="Lokyitsang Y."/>
            <person name="Lucien O."/>
            <person name="Lui A."/>
            <person name="Ma L.J."/>
            <person name="Mabbitt R."/>
            <person name="Macdonald J."/>
            <person name="Maclean C."/>
            <person name="Major J."/>
            <person name="Manning J."/>
            <person name="Marabella R."/>
            <person name="Maru K."/>
            <person name="Matthews C."/>
            <person name="Mauceli E."/>
            <person name="Mccarthy M."/>
            <person name="Mcdonough S."/>
            <person name="Mcghee T."/>
            <person name="Meldrim J."/>
            <person name="Meneus L."/>
            <person name="Mesirov J."/>
            <person name="Mihalev A."/>
            <person name="Mihova T."/>
            <person name="Mikkelsen T."/>
            <person name="Mlenga V."/>
            <person name="Moru K."/>
            <person name="Mozes J."/>
            <person name="Mulrain L."/>
            <person name="Munson G."/>
            <person name="Naylor J."/>
            <person name="Newes C."/>
            <person name="Nguyen C."/>
            <person name="Nguyen N."/>
            <person name="Nguyen T."/>
            <person name="Nicol R."/>
            <person name="Nielsen C."/>
            <person name="Nizzari M."/>
            <person name="Norbu C."/>
            <person name="Norbu N."/>
            <person name="O'donnell P."/>
            <person name="Okoawo O."/>
            <person name="O'leary S."/>
            <person name="Omotosho B."/>
            <person name="O'neill K."/>
            <person name="Osman S."/>
            <person name="Parker S."/>
            <person name="Perrin D."/>
            <person name="Phunkhang P."/>
            <person name="Piqani B."/>
            <person name="Purcell S."/>
            <person name="Rachupka T."/>
            <person name="Ramasamy U."/>
            <person name="Rameau R."/>
            <person name="Ray V."/>
            <person name="Raymond C."/>
            <person name="Retta R."/>
            <person name="Richardson S."/>
            <person name="Rise C."/>
            <person name="Rodriguez J."/>
            <person name="Rogers J."/>
            <person name="Rogov P."/>
            <person name="Rutman M."/>
            <person name="Schupbach R."/>
            <person name="Seaman C."/>
            <person name="Settipalli S."/>
            <person name="Sharpe T."/>
            <person name="Sheridan J."/>
            <person name="Sherpa N."/>
            <person name="Shi J."/>
            <person name="Smirnov S."/>
            <person name="Smith C."/>
            <person name="Sougnez C."/>
            <person name="Spencer B."/>
            <person name="Stalker J."/>
            <person name="Stange-thomann N."/>
            <person name="Stavropoulos S."/>
            <person name="Stetson K."/>
            <person name="Stone C."/>
            <person name="Stone S."/>
            <person name="Stubbs M."/>
            <person name="Talamas J."/>
            <person name="Tchuinga P."/>
            <person name="Tenzing P."/>
            <person name="Tesfaye S."/>
            <person name="Theodore J."/>
            <person name="Thoulutsang Y."/>
            <person name="Topham K."/>
            <person name="Towey S."/>
            <person name="Tsamla T."/>
            <person name="Tsomo N."/>
            <person name="Vallee D."/>
            <person name="Vassiliev H."/>
            <person name="Venkataraman V."/>
            <person name="Vinson J."/>
            <person name="Vo A."/>
            <person name="Wade C."/>
            <person name="Wang S."/>
            <person name="Wangchuk T."/>
            <person name="Wangdi T."/>
            <person name="Whittaker C."/>
            <person name="Wilkinson J."/>
            <person name="Wu Y."/>
            <person name="Wyman D."/>
            <person name="Yadav S."/>
            <person name="Yang S."/>
            <person name="Yang X."/>
            <person name="Yeager S."/>
            <person name="Yee E."/>
            <person name="Young G."/>
            <person name="Zainoun J."/>
            <person name="Zembeck L."/>
            <person name="Zimmer A."/>
            <person name="Zody M."/>
            <person name="Lander E."/>
        </authorList>
    </citation>
    <scope>NUCLEOTIDE SEQUENCE [LARGE SCALE GENOMIC DNA]</scope>
</reference>
<keyword evidence="1" id="KW-0732">Signal</keyword>
<accession>H2Z966</accession>
<feature type="signal peptide" evidence="1">
    <location>
        <begin position="1"/>
        <end position="17"/>
    </location>
</feature>
<dbReference type="OMA" id="PTENMIY"/>
<dbReference type="PANTHER" id="PTHR46388">
    <property type="entry name" value="NHL REPEAT-CONTAINING PROTEIN 2"/>
    <property type="match status" value="1"/>
</dbReference>
<name>H2Z966_CIOSA</name>
<dbReference type="Proteomes" id="UP000007875">
    <property type="component" value="Unassembled WGS sequence"/>
</dbReference>
<dbReference type="PANTHER" id="PTHR46388:SF2">
    <property type="entry name" value="NHL REPEAT-CONTAINING PROTEIN 2"/>
    <property type="match status" value="1"/>
</dbReference>
<proteinExistence type="predicted"/>
<dbReference type="eggNOG" id="KOG2177">
    <property type="taxonomic scope" value="Eukaryota"/>
</dbReference>
<keyword evidence="3" id="KW-1185">Reference proteome</keyword>
<sequence length="260" mass="28173">MLHCLVLGLALVSNVWCMEGIVKTLAGGGYPHVGAVDTCVDGPNAVDGPLADARFNYPWGIVYDKVKHSVYVADCGCPNTPHGNDRIRRIDLITDVTTTAAGSAKGFANGPGMDAKFSETAGMALDHKRQKMYIADSGNQVIRVMDLNTNKVDTYTGAPGEEGHDYKDGSLLNARFRNPQQLEYDDTNDRLFIADTDNHAIRVVDVGSSQPKVVTLTGGYGTEGFKDGTFATAQWRHPTGMAYDARTDVLYVSDHYNHAV</sequence>
<dbReference type="InParanoid" id="H2Z966"/>
<dbReference type="Gene3D" id="2.120.10.30">
    <property type="entry name" value="TolB, C-terminal domain"/>
    <property type="match status" value="3"/>
</dbReference>
<evidence type="ECO:0000313" key="2">
    <source>
        <dbReference type="Ensembl" id="ENSCSAVP00000014131.1"/>
    </source>
</evidence>
<evidence type="ECO:0000256" key="1">
    <source>
        <dbReference type="SAM" id="SignalP"/>
    </source>
</evidence>
<dbReference type="HOGENOM" id="CLU_008645_1_1_1"/>